<organism evidence="1 2">
    <name type="scientific">Chaetomium tenue</name>
    <dbReference type="NCBI Taxonomy" id="1854479"/>
    <lineage>
        <taxon>Eukaryota</taxon>
        <taxon>Fungi</taxon>
        <taxon>Dikarya</taxon>
        <taxon>Ascomycota</taxon>
        <taxon>Pezizomycotina</taxon>
        <taxon>Sordariomycetes</taxon>
        <taxon>Sordariomycetidae</taxon>
        <taxon>Sordariales</taxon>
        <taxon>Chaetomiaceae</taxon>
        <taxon>Chaetomium</taxon>
    </lineage>
</organism>
<dbReference type="EMBL" id="JAGIZQ010000005">
    <property type="protein sequence ID" value="KAH6628429.1"/>
    <property type="molecule type" value="Genomic_DNA"/>
</dbReference>
<reference evidence="1 2" key="1">
    <citation type="journal article" date="2021" name="Nat. Commun.">
        <title>Genetic determinants of endophytism in the Arabidopsis root mycobiome.</title>
        <authorList>
            <person name="Mesny F."/>
            <person name="Miyauchi S."/>
            <person name="Thiergart T."/>
            <person name="Pickel B."/>
            <person name="Atanasova L."/>
            <person name="Karlsson M."/>
            <person name="Huettel B."/>
            <person name="Barry K.W."/>
            <person name="Haridas S."/>
            <person name="Chen C."/>
            <person name="Bauer D."/>
            <person name="Andreopoulos W."/>
            <person name="Pangilinan J."/>
            <person name="LaButti K."/>
            <person name="Riley R."/>
            <person name="Lipzen A."/>
            <person name="Clum A."/>
            <person name="Drula E."/>
            <person name="Henrissat B."/>
            <person name="Kohler A."/>
            <person name="Grigoriev I.V."/>
            <person name="Martin F.M."/>
            <person name="Hacquard S."/>
        </authorList>
    </citation>
    <scope>NUCLEOTIDE SEQUENCE [LARGE SCALE GENOMIC DNA]</scope>
    <source>
        <strain evidence="1 2">MPI-SDFR-AT-0079</strain>
    </source>
</reference>
<gene>
    <name evidence="1" type="ORF">F5144DRAFT_474683</name>
</gene>
<name>A0ACB7P5F4_9PEZI</name>
<evidence type="ECO:0000313" key="2">
    <source>
        <dbReference type="Proteomes" id="UP000724584"/>
    </source>
</evidence>
<feature type="non-terminal residue" evidence="1">
    <location>
        <position position="232"/>
    </location>
</feature>
<feature type="non-terminal residue" evidence="1">
    <location>
        <position position="1"/>
    </location>
</feature>
<protein>
    <submittedName>
        <fullName evidence="1">Uncharacterized protein</fullName>
    </submittedName>
</protein>
<proteinExistence type="predicted"/>
<comment type="caution">
    <text evidence="1">The sequence shown here is derived from an EMBL/GenBank/DDBJ whole genome shotgun (WGS) entry which is preliminary data.</text>
</comment>
<keyword evidence="2" id="KW-1185">Reference proteome</keyword>
<dbReference type="Proteomes" id="UP000724584">
    <property type="component" value="Unassembled WGS sequence"/>
</dbReference>
<accession>A0ACB7P5F4</accession>
<sequence length="232" mass="26504">RQYCTQACLLGLKRGLDLDGNCPNVSLHQTAEGGNRHAITIDEFVTLVDKQFRRGVYRNCIALDPFGFEGKIRSIGALFKLQLAPYGYTFVAKGTTPAHYSLLKHESLVYSRLERLQGEAVPVHLGIADLSWGNGYILPGAVYRVYMMMMAWGGEVARDKTVPDLYAEKNRLMCAMWDEGVCHPYENNPRYLWDEEAQRVMAINFDQAAFRPAPKHKRLLALRRPARKRKRR</sequence>
<evidence type="ECO:0000313" key="1">
    <source>
        <dbReference type="EMBL" id="KAH6628429.1"/>
    </source>
</evidence>